<evidence type="ECO:0000259" key="20">
    <source>
        <dbReference type="PROSITE" id="PS50104"/>
    </source>
</evidence>
<evidence type="ECO:0000256" key="16">
    <source>
        <dbReference type="PIRNR" id="PIRNR037595"/>
    </source>
</evidence>
<dbReference type="InterPro" id="IPR000483">
    <property type="entry name" value="Cys-rich_flank_reg_C"/>
</dbReference>
<dbReference type="SMART" id="SM00082">
    <property type="entry name" value="LRRCT"/>
    <property type="match status" value="1"/>
</dbReference>
<evidence type="ECO:0000256" key="8">
    <source>
        <dbReference type="ARBA" id="ARBA00022859"/>
    </source>
</evidence>
<protein>
    <recommendedName>
        <fullName evidence="16">Toll-like receptor 2</fullName>
    </recommendedName>
</protein>
<gene>
    <name evidence="21" type="primary">TLR2-2</name>
    <name evidence="21" type="ORF">N1851_033024</name>
</gene>
<dbReference type="InterPro" id="IPR017241">
    <property type="entry name" value="Toll-like_receptor"/>
</dbReference>
<dbReference type="GO" id="GO:0042497">
    <property type="term" value="F:triacyl lipopeptide binding"/>
    <property type="evidence" value="ECO:0007669"/>
    <property type="project" value="TreeGrafter"/>
</dbReference>
<keyword evidence="9 18" id="KW-1133">Transmembrane helix</keyword>
<comment type="caution">
    <text evidence="21">The sequence shown here is derived from an EMBL/GenBank/DDBJ whole genome shotgun (WGS) entry which is preliminary data.</text>
</comment>
<dbReference type="PROSITE" id="PS51450">
    <property type="entry name" value="LRR"/>
    <property type="match status" value="2"/>
</dbReference>
<keyword evidence="22" id="KW-1185">Reference proteome</keyword>
<feature type="signal peptide" evidence="19">
    <location>
        <begin position="1"/>
        <end position="21"/>
    </location>
</feature>
<dbReference type="Gene3D" id="3.40.50.10140">
    <property type="entry name" value="Toll/interleukin-1 receptor homology (TIR) domain"/>
    <property type="match status" value="1"/>
</dbReference>
<dbReference type="Proteomes" id="UP001174136">
    <property type="component" value="Unassembled WGS sequence"/>
</dbReference>
<comment type="similarity">
    <text evidence="2 16">Belongs to the Toll-like receptor family.</text>
</comment>
<dbReference type="PIRSF" id="PIRSF037595">
    <property type="entry name" value="Toll-like_receptor"/>
    <property type="match status" value="1"/>
</dbReference>
<dbReference type="EMBL" id="JAOPHQ010006284">
    <property type="protein sequence ID" value="KAK0132164.1"/>
    <property type="molecule type" value="Genomic_DNA"/>
</dbReference>
<evidence type="ECO:0000256" key="7">
    <source>
        <dbReference type="ARBA" id="ARBA00022737"/>
    </source>
</evidence>
<evidence type="ECO:0000256" key="18">
    <source>
        <dbReference type="SAM" id="Phobius"/>
    </source>
</evidence>
<feature type="disulfide bond" evidence="17">
    <location>
        <begin position="29"/>
        <end position="35"/>
    </location>
</feature>
<dbReference type="PANTHER" id="PTHR24365">
    <property type="entry name" value="TOLL-LIKE RECEPTOR"/>
    <property type="match status" value="1"/>
</dbReference>
<evidence type="ECO:0000256" key="17">
    <source>
        <dbReference type="PIRSR" id="PIRSR037595-2"/>
    </source>
</evidence>
<dbReference type="PRINTS" id="PR00019">
    <property type="entry name" value="LEURICHRPT"/>
</dbReference>
<comment type="subcellular location">
    <subcellularLocation>
        <location evidence="1">Membrane</location>
        <topology evidence="1">Single-pass type I membrane protein</topology>
    </subcellularLocation>
</comment>
<dbReference type="Pfam" id="PF13855">
    <property type="entry name" value="LRR_8"/>
    <property type="match status" value="2"/>
</dbReference>
<accession>A0AA47M227</accession>
<dbReference type="SMART" id="SM00364">
    <property type="entry name" value="LRR_BAC"/>
    <property type="match status" value="4"/>
</dbReference>
<comment type="function">
    <text evidence="16">Cooperates with LY96 to mediate the innate immune response to bacterial lipoproteins and other microbial cell wall components. Cooperates with TLR1 or TLR6 to mediate the innate immune response to bacterial lipoproteins or lipopeptides. Acts via MYD88 and TRAF6, leading to NF-kappa-B activation, cytokine secretion and the inflammatory response.</text>
</comment>
<dbReference type="InterPro" id="IPR003591">
    <property type="entry name" value="Leu-rich_rpt_typical-subtyp"/>
</dbReference>
<keyword evidence="11 18" id="KW-0472">Membrane</keyword>
<dbReference type="GO" id="GO:0045087">
    <property type="term" value="P:innate immune response"/>
    <property type="evidence" value="ECO:0007669"/>
    <property type="project" value="UniProtKB-UniRule"/>
</dbReference>
<keyword evidence="7" id="KW-0677">Repeat</keyword>
<dbReference type="InterPro" id="IPR032675">
    <property type="entry name" value="LRR_dom_sf"/>
</dbReference>
<dbReference type="SMART" id="SM00369">
    <property type="entry name" value="LRR_TYP"/>
    <property type="match status" value="7"/>
</dbReference>
<dbReference type="InterPro" id="IPR000157">
    <property type="entry name" value="TIR_dom"/>
</dbReference>
<keyword evidence="15 16" id="KW-0395">Inflammatory response</keyword>
<dbReference type="GO" id="GO:0006954">
    <property type="term" value="P:inflammatory response"/>
    <property type="evidence" value="ECO:0007669"/>
    <property type="project" value="UniProtKB-UniRule"/>
</dbReference>
<feature type="domain" description="TIR" evidence="20">
    <location>
        <begin position="700"/>
        <end position="847"/>
    </location>
</feature>
<reference evidence="21" key="1">
    <citation type="journal article" date="2023" name="Front. Mar. Sci.">
        <title>A new Merluccius polli reference genome to investigate the effects of global change in West African waters.</title>
        <authorList>
            <person name="Mateo J.L."/>
            <person name="Blanco-Fernandez C."/>
            <person name="Garcia-Vazquez E."/>
            <person name="Machado-Schiaffino G."/>
        </authorList>
    </citation>
    <scope>NUCLEOTIDE SEQUENCE</scope>
    <source>
        <strain evidence="21">C29</strain>
        <tissue evidence="21">Fin</tissue>
    </source>
</reference>
<keyword evidence="10" id="KW-0520">NAD</keyword>
<dbReference type="SUPFAM" id="SSF52200">
    <property type="entry name" value="Toll/Interleukin receptor TIR domain"/>
    <property type="match status" value="1"/>
</dbReference>
<dbReference type="FunFam" id="3.40.50.10140:FF:000001">
    <property type="entry name" value="Toll-like receptor 2"/>
    <property type="match status" value="1"/>
</dbReference>
<evidence type="ECO:0000256" key="3">
    <source>
        <dbReference type="ARBA" id="ARBA00022588"/>
    </source>
</evidence>
<dbReference type="AlphaFoldDB" id="A0AA47M227"/>
<evidence type="ECO:0000256" key="11">
    <source>
        <dbReference type="ARBA" id="ARBA00023136"/>
    </source>
</evidence>
<evidence type="ECO:0000256" key="14">
    <source>
        <dbReference type="ARBA" id="ARBA00023180"/>
    </source>
</evidence>
<feature type="disulfide bond" evidence="17">
    <location>
        <begin position="474"/>
        <end position="496"/>
    </location>
</feature>
<feature type="chain" id="PRO_5041448786" description="Toll-like receptor 2" evidence="19">
    <location>
        <begin position="22"/>
        <end position="852"/>
    </location>
</feature>
<evidence type="ECO:0000256" key="15">
    <source>
        <dbReference type="ARBA" id="ARBA00023198"/>
    </source>
</evidence>
<keyword evidence="4" id="KW-0433">Leucine-rich repeat</keyword>
<evidence type="ECO:0000256" key="6">
    <source>
        <dbReference type="ARBA" id="ARBA00022729"/>
    </source>
</evidence>
<keyword evidence="6 19" id="KW-0732">Signal</keyword>
<dbReference type="GO" id="GO:0005886">
    <property type="term" value="C:plasma membrane"/>
    <property type="evidence" value="ECO:0007669"/>
    <property type="project" value="TreeGrafter"/>
</dbReference>
<dbReference type="GO" id="GO:0002224">
    <property type="term" value="P:toll-like receptor signaling pathway"/>
    <property type="evidence" value="ECO:0007669"/>
    <property type="project" value="UniProtKB-UniRule"/>
</dbReference>
<dbReference type="GO" id="GO:0043235">
    <property type="term" value="C:receptor complex"/>
    <property type="evidence" value="ECO:0007669"/>
    <property type="project" value="TreeGrafter"/>
</dbReference>
<keyword evidence="3 16" id="KW-0399">Innate immunity</keyword>
<dbReference type="GO" id="GO:0004888">
    <property type="term" value="F:transmembrane signaling receptor activity"/>
    <property type="evidence" value="ECO:0007669"/>
    <property type="project" value="InterPro"/>
</dbReference>
<organism evidence="21 22">
    <name type="scientific">Merluccius polli</name>
    <name type="common">Benguela hake</name>
    <name type="synonym">Merluccius cadenati</name>
    <dbReference type="NCBI Taxonomy" id="89951"/>
    <lineage>
        <taxon>Eukaryota</taxon>
        <taxon>Metazoa</taxon>
        <taxon>Chordata</taxon>
        <taxon>Craniata</taxon>
        <taxon>Vertebrata</taxon>
        <taxon>Euteleostomi</taxon>
        <taxon>Actinopterygii</taxon>
        <taxon>Neopterygii</taxon>
        <taxon>Teleostei</taxon>
        <taxon>Neoteleostei</taxon>
        <taxon>Acanthomorphata</taxon>
        <taxon>Zeiogadaria</taxon>
        <taxon>Gadariae</taxon>
        <taxon>Gadiformes</taxon>
        <taxon>Gadoidei</taxon>
        <taxon>Merlucciidae</taxon>
        <taxon>Merluccius</taxon>
    </lineage>
</organism>
<evidence type="ECO:0000256" key="1">
    <source>
        <dbReference type="ARBA" id="ARBA00004479"/>
    </source>
</evidence>
<evidence type="ECO:0000313" key="21">
    <source>
        <dbReference type="EMBL" id="KAK0132164.1"/>
    </source>
</evidence>
<feature type="transmembrane region" description="Helical" evidence="18">
    <location>
        <begin position="638"/>
        <end position="661"/>
    </location>
</feature>
<dbReference type="SMART" id="SM00255">
    <property type="entry name" value="TIR"/>
    <property type="match status" value="1"/>
</dbReference>
<evidence type="ECO:0000256" key="13">
    <source>
        <dbReference type="ARBA" id="ARBA00023170"/>
    </source>
</evidence>
<dbReference type="SUPFAM" id="SSF52058">
    <property type="entry name" value="L domain-like"/>
    <property type="match status" value="1"/>
</dbReference>
<dbReference type="Gene3D" id="3.80.10.10">
    <property type="entry name" value="Ribonuclease Inhibitor"/>
    <property type="match status" value="1"/>
</dbReference>
<dbReference type="PROSITE" id="PS50104">
    <property type="entry name" value="TIR"/>
    <property type="match status" value="1"/>
</dbReference>
<dbReference type="Pfam" id="PF01582">
    <property type="entry name" value="TIR"/>
    <property type="match status" value="1"/>
</dbReference>
<keyword evidence="13 16" id="KW-0675">Receptor</keyword>
<dbReference type="PRINTS" id="PR01537">
    <property type="entry name" value="INTRLKN1R1F"/>
</dbReference>
<dbReference type="InterPro" id="IPR035897">
    <property type="entry name" value="Toll_tir_struct_dom_sf"/>
</dbReference>
<dbReference type="InterPro" id="IPR001611">
    <property type="entry name" value="Leu-rich_rpt"/>
</dbReference>
<evidence type="ECO:0000256" key="4">
    <source>
        <dbReference type="ARBA" id="ARBA00022614"/>
    </source>
</evidence>
<keyword evidence="12 17" id="KW-1015">Disulfide bond</keyword>
<keyword evidence="8 16" id="KW-0391">Immunity</keyword>
<evidence type="ECO:0000256" key="19">
    <source>
        <dbReference type="SAM" id="SignalP"/>
    </source>
</evidence>
<keyword evidence="5 18" id="KW-0812">Transmembrane</keyword>
<evidence type="ECO:0000256" key="12">
    <source>
        <dbReference type="ARBA" id="ARBA00023157"/>
    </source>
</evidence>
<feature type="disulfide bond" evidence="17">
    <location>
        <begin position="389"/>
        <end position="418"/>
    </location>
</feature>
<evidence type="ECO:0000256" key="5">
    <source>
        <dbReference type="ARBA" id="ARBA00022692"/>
    </source>
</evidence>
<sequence>MSLLSILSSSFLLLLLSVSRGQRSSCDLCDLHMSCDCSRQGFSTVPMITQQAITLDLSFNVIAEVTEDDLRDHTPLRVLHFRGNRIEVVSCQAFTTLERLEVLDLSQNRLSTLNSTWFIGLGSLHTLNLLDNPYRVLGDLPLLQGVSRLRRLGIGGAALQELRRGDLEGVTHLEELTLNANNLQRYEPGSLAYIWPLGRVLVNLRGPFLTQLDLAASLLWDVSYPETQLVLSDLILTTSQSVQPFSQTTLRRVSNGSVLGQYHLVGTSTCTQFSSGATGERRSIKGNFSTDRSLSFSNVSLSDEAIISFLQVTTRAPLTFVSVDDVTMIGQGSWERANLTDHQSMDEFLVRDGKLLDTFQFSSLVQLGFLLVYPRKVSVIGCKVFALPCLTSRLMVNVEFLDLSDNLMTDMALQEALCGTDWANIPTLPDLRVLNVSGNPLKSLSVLVGLVSKLSKLTHLDVSHTGYSSMPASCSWPSTLRHLNLSWAKLTHTGPCLPVSLEVLDLSHNDLQNLVLVLPKLTELHLSGNKLLGLPAGWRFPNLHTLTIQYNTLNIFSGSDLWAYKRLHKLEAAHNKFVCSCEFVSLLQALARGAGGGGAGKGDLRLSDGVESYVCDSPLHLQGQQVRTVSLGLADCQLVLFVALVCGAVLVAVVGLAVLLGRLHAFWYIKMMWAWLRAKRSSASRRRRRLEEGGAAEPLFRYDAFVSYSERDARWVEDFLVPELEEPGAEHLTPLSLCLHKRDFLPGRFVVDNIMSAMETSRRTIFVLSEHFVSSDWCRHELHFSHLRLSAGRAEDDVLVLLEPLRRDDIPKRFCRLRRLLDSNTYLEWPPDDEQRTDFWRKLHRAVGRGEE</sequence>
<keyword evidence="14" id="KW-0325">Glycoprotein</keyword>
<evidence type="ECO:0000256" key="2">
    <source>
        <dbReference type="ARBA" id="ARBA00009634"/>
    </source>
</evidence>
<name>A0AA47M227_MERPO</name>
<evidence type="ECO:0000256" key="10">
    <source>
        <dbReference type="ARBA" id="ARBA00023027"/>
    </source>
</evidence>
<evidence type="ECO:0000313" key="22">
    <source>
        <dbReference type="Proteomes" id="UP001174136"/>
    </source>
</evidence>
<evidence type="ECO:0000256" key="9">
    <source>
        <dbReference type="ARBA" id="ARBA00022989"/>
    </source>
</evidence>
<dbReference type="PANTHER" id="PTHR24365:SF17">
    <property type="entry name" value="TOLL-LIKE RECEPTOR 2"/>
    <property type="match status" value="1"/>
</dbReference>
<proteinExistence type="inferred from homology"/>